<sequence length="107" mass="12237">MFKHCCIVHSRWRMDRGGNPQNYGRKPPPSVWHIQKILDENAGLIKTIEAFQSAGKASESMSFQMMLHRNLVYLVNSADPKVNIPSLLPCPQTGAVHQQQQRQQQQQ</sequence>
<dbReference type="AlphaFoldDB" id="A0A182PJT9"/>
<evidence type="ECO:0000313" key="4">
    <source>
        <dbReference type="Proteomes" id="UP000075885"/>
    </source>
</evidence>
<evidence type="ECO:0000256" key="1">
    <source>
        <dbReference type="ARBA" id="ARBA00007945"/>
    </source>
</evidence>
<name>A0A182PJT9_9DIPT</name>
<dbReference type="Proteomes" id="UP000075885">
    <property type="component" value="Unassembled WGS sequence"/>
</dbReference>
<accession>A0A182PJT9</accession>
<feature type="domain" description="SS18 N-terminal" evidence="2">
    <location>
        <begin position="26"/>
        <end position="84"/>
    </location>
</feature>
<evidence type="ECO:0000313" key="3">
    <source>
        <dbReference type="EnsemblMetazoa" id="AEPI007205-PA"/>
    </source>
</evidence>
<organism evidence="3 4">
    <name type="scientific">Anopheles epiroticus</name>
    <dbReference type="NCBI Taxonomy" id="199890"/>
    <lineage>
        <taxon>Eukaryota</taxon>
        <taxon>Metazoa</taxon>
        <taxon>Ecdysozoa</taxon>
        <taxon>Arthropoda</taxon>
        <taxon>Hexapoda</taxon>
        <taxon>Insecta</taxon>
        <taxon>Pterygota</taxon>
        <taxon>Neoptera</taxon>
        <taxon>Endopterygota</taxon>
        <taxon>Diptera</taxon>
        <taxon>Nematocera</taxon>
        <taxon>Culicoidea</taxon>
        <taxon>Culicidae</taxon>
        <taxon>Anophelinae</taxon>
        <taxon>Anopheles</taxon>
    </lineage>
</organism>
<dbReference type="InterPro" id="IPR007726">
    <property type="entry name" value="SS18_N"/>
</dbReference>
<comment type="similarity">
    <text evidence="1">Belongs to the SS18 family.</text>
</comment>
<reference evidence="4" key="1">
    <citation type="submission" date="2013-03" db="EMBL/GenBank/DDBJ databases">
        <title>The Genome Sequence of Anopheles epiroticus epiroticus2.</title>
        <authorList>
            <consortium name="The Broad Institute Genomics Platform"/>
            <person name="Neafsey D.E."/>
            <person name="Howell P."/>
            <person name="Walker B."/>
            <person name="Young S.K."/>
            <person name="Zeng Q."/>
            <person name="Gargeya S."/>
            <person name="Fitzgerald M."/>
            <person name="Haas B."/>
            <person name="Abouelleil A."/>
            <person name="Allen A.W."/>
            <person name="Alvarado L."/>
            <person name="Arachchi H.M."/>
            <person name="Berlin A.M."/>
            <person name="Chapman S.B."/>
            <person name="Gainer-Dewar J."/>
            <person name="Goldberg J."/>
            <person name="Griggs A."/>
            <person name="Gujja S."/>
            <person name="Hansen M."/>
            <person name="Howarth C."/>
            <person name="Imamovic A."/>
            <person name="Ireland A."/>
            <person name="Larimer J."/>
            <person name="McCowan C."/>
            <person name="Murphy C."/>
            <person name="Pearson M."/>
            <person name="Poon T.W."/>
            <person name="Priest M."/>
            <person name="Roberts A."/>
            <person name="Saif S."/>
            <person name="Shea T."/>
            <person name="Sisk P."/>
            <person name="Sykes S."/>
            <person name="Wortman J."/>
            <person name="Nusbaum C."/>
            <person name="Birren B."/>
        </authorList>
    </citation>
    <scope>NUCLEOTIDE SEQUENCE [LARGE SCALE GENOMIC DNA]</scope>
    <source>
        <strain evidence="4">Epiroticus2</strain>
    </source>
</reference>
<keyword evidence="4" id="KW-1185">Reference proteome</keyword>
<evidence type="ECO:0000259" key="2">
    <source>
        <dbReference type="Pfam" id="PF05030"/>
    </source>
</evidence>
<dbReference type="STRING" id="199890.A0A182PJT9"/>
<dbReference type="Pfam" id="PF05030">
    <property type="entry name" value="SSXT"/>
    <property type="match status" value="1"/>
</dbReference>
<dbReference type="EnsemblMetazoa" id="AEPI007205-RA">
    <property type="protein sequence ID" value="AEPI007205-PA"/>
    <property type="gene ID" value="AEPI007205"/>
</dbReference>
<reference evidence="3" key="2">
    <citation type="submission" date="2020-05" db="UniProtKB">
        <authorList>
            <consortium name="EnsemblMetazoa"/>
        </authorList>
    </citation>
    <scope>IDENTIFICATION</scope>
    <source>
        <strain evidence="3">Epiroticus2</strain>
    </source>
</reference>
<protein>
    <recommendedName>
        <fullName evidence="2">SS18 N-terminal domain-containing protein</fullName>
    </recommendedName>
</protein>
<dbReference type="VEuPathDB" id="VectorBase:AEPI007205"/>
<proteinExistence type="inferred from homology"/>